<dbReference type="GO" id="GO:0003700">
    <property type="term" value="F:DNA-binding transcription factor activity"/>
    <property type="evidence" value="ECO:0007669"/>
    <property type="project" value="InterPro"/>
</dbReference>
<dbReference type="PROSITE" id="PS00552">
    <property type="entry name" value="HTH_MERR_1"/>
    <property type="match status" value="1"/>
</dbReference>
<dbReference type="PANTHER" id="PTHR30204">
    <property type="entry name" value="REDOX-CYCLING DRUG-SENSING TRANSCRIPTIONAL ACTIVATOR SOXR"/>
    <property type="match status" value="1"/>
</dbReference>
<dbReference type="PROSITE" id="PS51332">
    <property type="entry name" value="B12_BINDING"/>
    <property type="match status" value="1"/>
</dbReference>
<evidence type="ECO:0000313" key="7">
    <source>
        <dbReference type="Proteomes" id="UP000249061"/>
    </source>
</evidence>
<dbReference type="Pfam" id="PF02310">
    <property type="entry name" value="B12-binding"/>
    <property type="match status" value="1"/>
</dbReference>
<dbReference type="Pfam" id="PF02607">
    <property type="entry name" value="B12-binding_2"/>
    <property type="match status" value="1"/>
</dbReference>
<dbReference type="Gene3D" id="1.10.1240.10">
    <property type="entry name" value="Methionine synthase domain"/>
    <property type="match status" value="1"/>
</dbReference>
<dbReference type="GO" id="GO:0031419">
    <property type="term" value="F:cobalamin binding"/>
    <property type="evidence" value="ECO:0007669"/>
    <property type="project" value="InterPro"/>
</dbReference>
<dbReference type="Gene3D" id="3.40.50.280">
    <property type="entry name" value="Cobalamin-binding domain"/>
    <property type="match status" value="1"/>
</dbReference>
<evidence type="ECO:0000256" key="3">
    <source>
        <dbReference type="ARBA" id="ARBA00023163"/>
    </source>
</evidence>
<dbReference type="InterPro" id="IPR000551">
    <property type="entry name" value="MerR-type_HTH_dom"/>
</dbReference>
<feature type="domain" description="B12-binding" evidence="5">
    <location>
        <begin position="179"/>
        <end position="298"/>
    </location>
</feature>
<dbReference type="InterPro" id="IPR006158">
    <property type="entry name" value="Cobalamin-bd"/>
</dbReference>
<dbReference type="InterPro" id="IPR009061">
    <property type="entry name" value="DNA-bd_dom_put_sf"/>
</dbReference>
<keyword evidence="3" id="KW-0804">Transcription</keyword>
<dbReference type="CDD" id="cd02065">
    <property type="entry name" value="B12-binding_like"/>
    <property type="match status" value="1"/>
</dbReference>
<sequence>MTERAYRIALAAQISGVKEPLIRQWEKRYGVLKPTRTAGGYRTYSDADIEVLKRLKALTAQGVSIAQAVQQLPDIRRDVKATAEAPPKPATMDQLAKWTAEVFDAAARFDQLRVDLILGEVQASMPPLAFYDDFLGPLLKQVGDHWHAGEISIAEEHLVSQAARQRMVALLVNAPRRAKKHVVCACPADEEHELGLLGVALHFRHAGWRVTYLGARTPAAQLARVVKGSKADLVALSLVSELKTPKYLEEISAALPEGVPVVIGGSGTRSSKAVIKKLGFTVAESVADFMRVRDEEQS</sequence>
<dbReference type="GO" id="GO:0003677">
    <property type="term" value="F:DNA binding"/>
    <property type="evidence" value="ECO:0007669"/>
    <property type="project" value="UniProtKB-KW"/>
</dbReference>
<dbReference type="InterPro" id="IPR003759">
    <property type="entry name" value="Cbl-bd_cap"/>
</dbReference>
<comment type="caution">
    <text evidence="6">The sequence shown here is derived from an EMBL/GenBank/DDBJ whole genome shotgun (WGS) entry which is preliminary data.</text>
</comment>
<dbReference type="SMART" id="SM00422">
    <property type="entry name" value="HTH_MERR"/>
    <property type="match status" value="1"/>
</dbReference>
<dbReference type="InterPro" id="IPR036594">
    <property type="entry name" value="Meth_synthase_dom"/>
</dbReference>
<evidence type="ECO:0000313" key="6">
    <source>
        <dbReference type="EMBL" id="PZR08043.1"/>
    </source>
</evidence>
<dbReference type="Gene3D" id="1.10.1660.10">
    <property type="match status" value="1"/>
</dbReference>
<protein>
    <submittedName>
        <fullName evidence="6">Transcriptional regulator</fullName>
    </submittedName>
</protein>
<dbReference type="GO" id="GO:0046872">
    <property type="term" value="F:metal ion binding"/>
    <property type="evidence" value="ECO:0007669"/>
    <property type="project" value="InterPro"/>
</dbReference>
<dbReference type="InterPro" id="IPR036724">
    <property type="entry name" value="Cobalamin-bd_sf"/>
</dbReference>
<evidence type="ECO:0000259" key="5">
    <source>
        <dbReference type="PROSITE" id="PS51332"/>
    </source>
</evidence>
<dbReference type="SUPFAM" id="SSF52242">
    <property type="entry name" value="Cobalamin (vitamin B12)-binding domain"/>
    <property type="match status" value="1"/>
</dbReference>
<dbReference type="Pfam" id="PF13411">
    <property type="entry name" value="MerR_1"/>
    <property type="match status" value="1"/>
</dbReference>
<dbReference type="InterPro" id="IPR047057">
    <property type="entry name" value="MerR_fam"/>
</dbReference>
<keyword evidence="2" id="KW-0238">DNA-binding</keyword>
<evidence type="ECO:0000259" key="4">
    <source>
        <dbReference type="PROSITE" id="PS50937"/>
    </source>
</evidence>
<evidence type="ECO:0000256" key="2">
    <source>
        <dbReference type="ARBA" id="ARBA00023125"/>
    </source>
</evidence>
<dbReference type="CDD" id="cd01104">
    <property type="entry name" value="HTH_MlrA-CarA"/>
    <property type="match status" value="1"/>
</dbReference>
<gene>
    <name evidence="6" type="ORF">DI536_25745</name>
</gene>
<organism evidence="6 7">
    <name type="scientific">Archangium gephyra</name>
    <dbReference type="NCBI Taxonomy" id="48"/>
    <lineage>
        <taxon>Bacteria</taxon>
        <taxon>Pseudomonadati</taxon>
        <taxon>Myxococcota</taxon>
        <taxon>Myxococcia</taxon>
        <taxon>Myxococcales</taxon>
        <taxon>Cystobacterineae</taxon>
        <taxon>Archangiaceae</taxon>
        <taxon>Archangium</taxon>
    </lineage>
</organism>
<evidence type="ECO:0000256" key="1">
    <source>
        <dbReference type="ARBA" id="ARBA00023015"/>
    </source>
</evidence>
<dbReference type="AlphaFoldDB" id="A0A2W5T562"/>
<dbReference type="SUPFAM" id="SSF46955">
    <property type="entry name" value="Putative DNA-binding domain"/>
    <property type="match status" value="1"/>
</dbReference>
<dbReference type="PANTHER" id="PTHR30204:SF67">
    <property type="entry name" value="HTH-TYPE TRANSCRIPTIONAL REGULATOR MLRA-RELATED"/>
    <property type="match status" value="1"/>
</dbReference>
<accession>A0A2W5T562</accession>
<dbReference type="Proteomes" id="UP000249061">
    <property type="component" value="Unassembled WGS sequence"/>
</dbReference>
<proteinExistence type="predicted"/>
<dbReference type="PROSITE" id="PS50937">
    <property type="entry name" value="HTH_MERR_2"/>
    <property type="match status" value="1"/>
</dbReference>
<feature type="domain" description="HTH merR-type" evidence="4">
    <location>
        <begin position="5"/>
        <end position="74"/>
    </location>
</feature>
<reference evidence="6 7" key="1">
    <citation type="submission" date="2017-08" db="EMBL/GenBank/DDBJ databases">
        <title>Infants hospitalized years apart are colonized by the same room-sourced microbial strains.</title>
        <authorList>
            <person name="Brooks B."/>
            <person name="Olm M.R."/>
            <person name="Firek B.A."/>
            <person name="Baker R."/>
            <person name="Thomas B.C."/>
            <person name="Morowitz M.J."/>
            <person name="Banfield J.F."/>
        </authorList>
    </citation>
    <scope>NUCLEOTIDE SEQUENCE [LARGE SCALE GENOMIC DNA]</scope>
    <source>
        <strain evidence="6">S2_003_000_R2_14</strain>
    </source>
</reference>
<keyword evidence="1" id="KW-0805">Transcription regulation</keyword>
<name>A0A2W5T562_9BACT</name>
<dbReference type="EMBL" id="QFQP01000027">
    <property type="protein sequence ID" value="PZR08043.1"/>
    <property type="molecule type" value="Genomic_DNA"/>
</dbReference>